<keyword evidence="4 7" id="KW-0812">Transmembrane</keyword>
<evidence type="ECO:0000313" key="10">
    <source>
        <dbReference type="Proteomes" id="UP000054709"/>
    </source>
</evidence>
<dbReference type="OrthoDB" id="9810469at2"/>
<dbReference type="EMBL" id="LCZJ02000018">
    <property type="protein sequence ID" value="KTD87427.1"/>
    <property type="molecule type" value="Genomic_DNA"/>
</dbReference>
<dbReference type="Pfam" id="PF01757">
    <property type="entry name" value="Acyl_transf_3"/>
    <property type="match status" value="1"/>
</dbReference>
<evidence type="ECO:0000256" key="7">
    <source>
        <dbReference type="SAM" id="Phobius"/>
    </source>
</evidence>
<dbReference type="PANTHER" id="PTHR40074:SF2">
    <property type="entry name" value="O-ACETYLTRANSFERASE WECH"/>
    <property type="match status" value="1"/>
</dbReference>
<keyword evidence="9" id="KW-0808">Transferase</keyword>
<evidence type="ECO:0000256" key="5">
    <source>
        <dbReference type="ARBA" id="ARBA00022989"/>
    </source>
</evidence>
<dbReference type="AlphaFoldDB" id="A0A0W1B1V8"/>
<feature type="transmembrane region" description="Helical" evidence="7">
    <location>
        <begin position="227"/>
        <end position="245"/>
    </location>
</feature>
<reference evidence="9 10" key="1">
    <citation type="journal article" date="2015" name="Int. Biodeterior. Biodegradation">
        <title>Physiological and genetic screening methods for the isolation of methyl tert-butyl ether-degrading bacteria for bioremediation purposes.</title>
        <authorList>
            <person name="Guisado I.M."/>
            <person name="Purswani J."/>
            <person name="Gonzalez Lopez J."/>
            <person name="Pozo C."/>
        </authorList>
    </citation>
    <scope>NUCLEOTIDE SEQUENCE [LARGE SCALE GENOMIC DNA]</scope>
    <source>
        <strain evidence="9 10">SH7</strain>
    </source>
</reference>
<proteinExistence type="inferred from homology"/>
<evidence type="ECO:0000256" key="6">
    <source>
        <dbReference type="ARBA" id="ARBA00023136"/>
    </source>
</evidence>
<keyword evidence="5 7" id="KW-1133">Transmembrane helix</keyword>
<feature type="transmembrane region" description="Helical" evidence="7">
    <location>
        <begin position="163"/>
        <end position="180"/>
    </location>
</feature>
<dbReference type="Proteomes" id="UP000054709">
    <property type="component" value="Unassembled WGS sequence"/>
</dbReference>
<evidence type="ECO:0000313" key="9">
    <source>
        <dbReference type="EMBL" id="KTD87427.1"/>
    </source>
</evidence>
<keyword evidence="3" id="KW-1003">Cell membrane</keyword>
<comment type="similarity">
    <text evidence="2">Belongs to the acyltransferase 3 family.</text>
</comment>
<feature type="domain" description="Acyltransferase 3" evidence="8">
    <location>
        <begin position="11"/>
        <end position="345"/>
    </location>
</feature>
<keyword evidence="9" id="KW-0012">Acyltransferase</keyword>
<feature type="transmembrane region" description="Helical" evidence="7">
    <location>
        <begin position="86"/>
        <end position="108"/>
    </location>
</feature>
<evidence type="ECO:0000256" key="3">
    <source>
        <dbReference type="ARBA" id="ARBA00022475"/>
    </source>
</evidence>
<evidence type="ECO:0000259" key="8">
    <source>
        <dbReference type="Pfam" id="PF01757"/>
    </source>
</evidence>
<gene>
    <name evidence="9" type="ORF">UQ64_11460</name>
</gene>
<feature type="transmembrane region" description="Helical" evidence="7">
    <location>
        <begin position="132"/>
        <end position="151"/>
    </location>
</feature>
<feature type="transmembrane region" description="Helical" evidence="7">
    <location>
        <begin position="192"/>
        <end position="215"/>
    </location>
</feature>
<dbReference type="GO" id="GO:0005886">
    <property type="term" value="C:plasma membrane"/>
    <property type="evidence" value="ECO:0007669"/>
    <property type="project" value="UniProtKB-SubCell"/>
</dbReference>
<dbReference type="PANTHER" id="PTHR40074">
    <property type="entry name" value="O-ACETYLTRANSFERASE WECH"/>
    <property type="match status" value="1"/>
</dbReference>
<organism evidence="9 10">
    <name type="scientific">Paenibacillus etheri</name>
    <dbReference type="NCBI Taxonomy" id="1306852"/>
    <lineage>
        <taxon>Bacteria</taxon>
        <taxon>Bacillati</taxon>
        <taxon>Bacillota</taxon>
        <taxon>Bacilli</taxon>
        <taxon>Bacillales</taxon>
        <taxon>Paenibacillaceae</taxon>
        <taxon>Paenibacillus</taxon>
    </lineage>
</organism>
<sequence>MNHILKDKRIIFIDVLRIMSIIAVIILHYTADLLTRTNDFNTTSWWISNFFNSISRFAVPVFFMISGAMILRVEVKSYRQFYIKKVLPLIISLVSWSLIYAVYTQYFIQKSSMGVYDFFIHFSYGLIFDKNYIHLWFLYAIIAIYITVPLISKLVKVCSEKDLKYYLLIWFLISVVYKFISDLVFRLTSEYINIPITNIPLFMGYLGYFILGYYLFNYTISMKAKNLFFNLGIISFFVTPLATYFSSLYSGVLDEMFYGNYSLTTFFMAIGTFIYFKEKETAISEKLNYKVKKIISSVSKASFSIYLIHLLVEIMVSRRAELQATLLQSIGNLTFNVIIIFLISYFTVKVLNLNRYITHVLFGGRS</sequence>
<comment type="caution">
    <text evidence="9">The sequence shown here is derived from an EMBL/GenBank/DDBJ whole genome shotgun (WGS) entry which is preliminary data.</text>
</comment>
<evidence type="ECO:0000256" key="2">
    <source>
        <dbReference type="ARBA" id="ARBA00007400"/>
    </source>
</evidence>
<name>A0A0W1B1V8_9BACL</name>
<dbReference type="GO" id="GO:0016413">
    <property type="term" value="F:O-acetyltransferase activity"/>
    <property type="evidence" value="ECO:0007669"/>
    <property type="project" value="TreeGrafter"/>
</dbReference>
<feature type="transmembrane region" description="Helical" evidence="7">
    <location>
        <begin position="257"/>
        <end position="276"/>
    </location>
</feature>
<dbReference type="InterPro" id="IPR002656">
    <property type="entry name" value="Acyl_transf_3_dom"/>
</dbReference>
<feature type="transmembrane region" description="Helical" evidence="7">
    <location>
        <begin position="297"/>
        <end position="317"/>
    </location>
</feature>
<feature type="transmembrane region" description="Helical" evidence="7">
    <location>
        <begin position="12"/>
        <end position="30"/>
    </location>
</feature>
<feature type="transmembrane region" description="Helical" evidence="7">
    <location>
        <begin position="329"/>
        <end position="348"/>
    </location>
</feature>
<protein>
    <submittedName>
        <fullName evidence="9">Acyltransferase</fullName>
    </submittedName>
</protein>
<keyword evidence="10" id="KW-1185">Reference proteome</keyword>
<keyword evidence="6 7" id="KW-0472">Membrane</keyword>
<comment type="subcellular location">
    <subcellularLocation>
        <location evidence="1">Cell membrane</location>
        <topology evidence="1">Multi-pass membrane protein</topology>
    </subcellularLocation>
</comment>
<evidence type="ECO:0000256" key="1">
    <source>
        <dbReference type="ARBA" id="ARBA00004651"/>
    </source>
</evidence>
<dbReference type="RefSeq" id="WP_060622949.1">
    <property type="nucleotide sequence ID" value="NZ_LCZJ02000018.1"/>
</dbReference>
<accession>A0A0W1B1V8</accession>
<evidence type="ECO:0000256" key="4">
    <source>
        <dbReference type="ARBA" id="ARBA00022692"/>
    </source>
</evidence>
<dbReference type="GO" id="GO:0009246">
    <property type="term" value="P:enterobacterial common antigen biosynthetic process"/>
    <property type="evidence" value="ECO:0007669"/>
    <property type="project" value="TreeGrafter"/>
</dbReference>
<feature type="transmembrane region" description="Helical" evidence="7">
    <location>
        <begin position="50"/>
        <end position="74"/>
    </location>
</feature>